<proteinExistence type="inferred from homology"/>
<dbReference type="CDD" id="cd02027">
    <property type="entry name" value="APSK"/>
    <property type="match status" value="1"/>
</dbReference>
<dbReference type="InterPro" id="IPR002891">
    <property type="entry name" value="APS"/>
</dbReference>
<dbReference type="InterPro" id="IPR059117">
    <property type="entry name" value="APS_kinase_dom"/>
</dbReference>
<keyword evidence="6" id="KW-0597">Phosphoprotein</keyword>
<dbReference type="PANTHER" id="PTHR42700">
    <property type="entry name" value="SULFATE ADENYLYLTRANSFERASE"/>
    <property type="match status" value="1"/>
</dbReference>
<feature type="domain" description="APS kinase" evidence="8">
    <location>
        <begin position="38"/>
        <end position="187"/>
    </location>
</feature>
<evidence type="ECO:0000259" key="8">
    <source>
        <dbReference type="Pfam" id="PF01583"/>
    </source>
</evidence>
<dbReference type="SUPFAM" id="SSF52540">
    <property type="entry name" value="P-loop containing nucleoside triphosphate hydrolases"/>
    <property type="match status" value="1"/>
</dbReference>
<dbReference type="GO" id="GO:0004020">
    <property type="term" value="F:adenylylsulfate kinase activity"/>
    <property type="evidence" value="ECO:0007669"/>
    <property type="project" value="UniProtKB-EC"/>
</dbReference>
<name>A0ABW8MLB5_9BURK</name>
<dbReference type="HAMAP" id="MF_00065">
    <property type="entry name" value="Adenylyl_sulf_kinase"/>
    <property type="match status" value="1"/>
</dbReference>
<keyword evidence="3 6" id="KW-0808">Transferase</keyword>
<accession>A0ABW8MLB5</accession>
<feature type="binding site" evidence="6">
    <location>
        <begin position="46"/>
        <end position="53"/>
    </location>
    <ligand>
        <name>ATP</name>
        <dbReference type="ChEBI" id="CHEBI:30616"/>
    </ligand>
</feature>
<reference evidence="9 10" key="2">
    <citation type="submission" date="2024-11" db="EMBL/GenBank/DDBJ databases">
        <title>Using genomics to understand microbial adaptation to soil warming.</title>
        <authorList>
            <person name="Deangelis K.M. PhD."/>
        </authorList>
    </citation>
    <scope>NUCLEOTIDE SEQUENCE [LARGE SCALE GENOMIC DNA]</scope>
    <source>
        <strain evidence="9 10">GAS97</strain>
    </source>
</reference>
<keyword evidence="5 6" id="KW-0067">ATP-binding</keyword>
<keyword evidence="4 6" id="KW-0547">Nucleotide-binding</keyword>
<dbReference type="InterPro" id="IPR050512">
    <property type="entry name" value="Sulf_AdTrans/APS_kinase"/>
</dbReference>
<comment type="similarity">
    <text evidence="6 7">Belongs to the APS kinase family.</text>
</comment>
<dbReference type="RefSeq" id="WP_404609580.1">
    <property type="nucleotide sequence ID" value="NZ_JBIYDN010000014.1"/>
</dbReference>
<gene>
    <name evidence="6" type="primary">cysC</name>
    <name evidence="9" type="ORF">ABH943_004495</name>
</gene>
<feature type="active site" description="Phosphoserine intermediate" evidence="6">
    <location>
        <position position="120"/>
    </location>
</feature>
<comment type="catalytic activity">
    <reaction evidence="1 6 7">
        <text>adenosine 5'-phosphosulfate + ATP = 3'-phosphoadenylyl sulfate + ADP + H(+)</text>
        <dbReference type="Rhea" id="RHEA:24152"/>
        <dbReference type="ChEBI" id="CHEBI:15378"/>
        <dbReference type="ChEBI" id="CHEBI:30616"/>
        <dbReference type="ChEBI" id="CHEBI:58243"/>
        <dbReference type="ChEBI" id="CHEBI:58339"/>
        <dbReference type="ChEBI" id="CHEBI:456216"/>
        <dbReference type="EC" id="2.7.1.25"/>
    </reaction>
</comment>
<sequence>METTPRACDDERASPAVNLVRQPTAVTRLQREQKNGHRGAVVWLTGLPGSGKSTIAQTTEGILYDLGFQTVTLDGDNIRLGLCADLGFSDADRNENVRRVAETAKLFLDQGFVVIVALVSPVRQAREQIKQLIPPDDFLEIYCSCPLSVCQKRDPKGHYARAKRGEIANFTGFSSLYEEPLEPALLLNTDTQDVEESVRRLTELVREKCEAFVVSR</sequence>
<dbReference type="Pfam" id="PF01583">
    <property type="entry name" value="APS_kinase"/>
    <property type="match status" value="1"/>
</dbReference>
<evidence type="ECO:0000256" key="7">
    <source>
        <dbReference type="RuleBase" id="RU004347"/>
    </source>
</evidence>
<reference evidence="9 10" key="1">
    <citation type="submission" date="2024-10" db="EMBL/GenBank/DDBJ databases">
        <authorList>
            <person name="Deangelis K."/>
            <person name="Huntemann M."/>
            <person name="Clum A."/>
            <person name="Wang J."/>
            <person name="Palaniappan K."/>
            <person name="Ritter S."/>
            <person name="Chen I.-M."/>
            <person name="Stamatis D."/>
            <person name="Reddy T."/>
            <person name="O'Malley R."/>
            <person name="Daum C."/>
            <person name="Ng V."/>
            <person name="Ivanova N."/>
            <person name="Kyrpides N."/>
            <person name="Woyke T."/>
        </authorList>
    </citation>
    <scope>NUCLEOTIDE SEQUENCE [LARGE SCALE GENOMIC DNA]</scope>
    <source>
        <strain evidence="9 10">GAS97</strain>
    </source>
</reference>
<comment type="caution">
    <text evidence="9">The sequence shown here is derived from an EMBL/GenBank/DDBJ whole genome shotgun (WGS) entry which is preliminary data.</text>
</comment>
<dbReference type="PANTHER" id="PTHR42700:SF1">
    <property type="entry name" value="SULFATE ADENYLYLTRANSFERASE"/>
    <property type="match status" value="1"/>
</dbReference>
<evidence type="ECO:0000256" key="6">
    <source>
        <dbReference type="HAMAP-Rule" id="MF_00065"/>
    </source>
</evidence>
<dbReference type="InterPro" id="IPR027417">
    <property type="entry name" value="P-loop_NTPase"/>
</dbReference>
<evidence type="ECO:0000313" key="9">
    <source>
        <dbReference type="EMBL" id="MFK4444473.1"/>
    </source>
</evidence>
<evidence type="ECO:0000256" key="3">
    <source>
        <dbReference type="ARBA" id="ARBA00022679"/>
    </source>
</evidence>
<evidence type="ECO:0000313" key="10">
    <source>
        <dbReference type="Proteomes" id="UP001620514"/>
    </source>
</evidence>
<evidence type="ECO:0000256" key="5">
    <source>
        <dbReference type="ARBA" id="ARBA00022840"/>
    </source>
</evidence>
<comment type="function">
    <text evidence="6 7">Catalyzes the synthesis of activated sulfate.</text>
</comment>
<dbReference type="Gene3D" id="3.40.50.300">
    <property type="entry name" value="P-loop containing nucleotide triphosphate hydrolases"/>
    <property type="match status" value="1"/>
</dbReference>
<keyword evidence="6 7" id="KW-0418">Kinase</keyword>
<evidence type="ECO:0000256" key="2">
    <source>
        <dbReference type="ARBA" id="ARBA00012121"/>
    </source>
</evidence>
<comment type="pathway">
    <text evidence="6 7">Sulfur metabolism; hydrogen sulfide biosynthesis; sulfite from sulfate: step 2/3.</text>
</comment>
<dbReference type="Proteomes" id="UP001620514">
    <property type="component" value="Unassembled WGS sequence"/>
</dbReference>
<evidence type="ECO:0000256" key="4">
    <source>
        <dbReference type="ARBA" id="ARBA00022741"/>
    </source>
</evidence>
<dbReference type="NCBIfam" id="NF003013">
    <property type="entry name" value="PRK03846.1"/>
    <property type="match status" value="1"/>
</dbReference>
<dbReference type="EMBL" id="JBIYDN010000014">
    <property type="protein sequence ID" value="MFK4444473.1"/>
    <property type="molecule type" value="Genomic_DNA"/>
</dbReference>
<evidence type="ECO:0000256" key="1">
    <source>
        <dbReference type="ARBA" id="ARBA00001823"/>
    </source>
</evidence>
<dbReference type="EC" id="2.7.1.25" evidence="2 6"/>
<organism evidence="9 10">
    <name type="scientific">Caballeronia udeis</name>
    <dbReference type="NCBI Taxonomy" id="1232866"/>
    <lineage>
        <taxon>Bacteria</taxon>
        <taxon>Pseudomonadati</taxon>
        <taxon>Pseudomonadota</taxon>
        <taxon>Betaproteobacteria</taxon>
        <taxon>Burkholderiales</taxon>
        <taxon>Burkholderiaceae</taxon>
        <taxon>Caballeronia</taxon>
    </lineage>
</organism>
<protein>
    <recommendedName>
        <fullName evidence="2 6">Adenylyl-sulfate kinase</fullName>
        <ecNumber evidence="2 6">2.7.1.25</ecNumber>
    </recommendedName>
    <alternativeName>
        <fullName evidence="6">APS kinase</fullName>
    </alternativeName>
    <alternativeName>
        <fullName evidence="6">ATP adenosine-5'-phosphosulfate 3'-phosphotransferase</fullName>
    </alternativeName>
    <alternativeName>
        <fullName evidence="6">Adenosine-5'-phosphosulfate kinase</fullName>
    </alternativeName>
</protein>
<keyword evidence="10" id="KW-1185">Reference proteome</keyword>
<dbReference type="NCBIfam" id="TIGR00455">
    <property type="entry name" value="apsK"/>
    <property type="match status" value="1"/>
</dbReference>